<evidence type="ECO:0000256" key="1">
    <source>
        <dbReference type="SAM" id="Phobius"/>
    </source>
</evidence>
<keyword evidence="3" id="KW-1185">Reference proteome</keyword>
<proteinExistence type="predicted"/>
<evidence type="ECO:0000313" key="3">
    <source>
        <dbReference type="Proteomes" id="UP001162001"/>
    </source>
</evidence>
<gene>
    <name evidence="2" type="ORF">Fadolivirus_1_1045</name>
</gene>
<sequence>MDIKQLYNFLGTKDALVKIALLTGFVQTLRCSDFLENPLSAVCCGIIIATIYAFVAEFVISLAPEFLRPIISLVLIMSIVYYIFIKRECQPIVKVEQDATYMRLERVQ</sequence>
<feature type="transmembrane region" description="Helical" evidence="1">
    <location>
        <begin position="39"/>
        <end position="60"/>
    </location>
</feature>
<keyword evidence="1" id="KW-0472">Membrane</keyword>
<keyword evidence="1" id="KW-0812">Transmembrane</keyword>
<evidence type="ECO:0000313" key="2">
    <source>
        <dbReference type="EMBL" id="QKF94503.1"/>
    </source>
</evidence>
<keyword evidence="1" id="KW-1133">Transmembrane helix</keyword>
<organism evidence="2 3">
    <name type="scientific">Fadolivirus FV1/VV64</name>
    <dbReference type="NCBI Taxonomy" id="3070911"/>
    <lineage>
        <taxon>Viruses</taxon>
        <taxon>Varidnaviria</taxon>
        <taxon>Bamfordvirae</taxon>
        <taxon>Nucleocytoviricota</taxon>
        <taxon>Megaviricetes</taxon>
        <taxon>Imitervirales</taxon>
        <taxon>Mimiviridae</taxon>
        <taxon>Klosneuvirinae</taxon>
        <taxon>Fadolivirus</taxon>
        <taxon>Fadolivirus algeromassiliense</taxon>
    </lineage>
</organism>
<dbReference type="Proteomes" id="UP001162001">
    <property type="component" value="Segment"/>
</dbReference>
<accession>A0A7D3QUX1</accession>
<protein>
    <submittedName>
        <fullName evidence="2">Uncharacterized protein</fullName>
    </submittedName>
</protein>
<dbReference type="EMBL" id="MT418680">
    <property type="protein sequence ID" value="QKF94503.1"/>
    <property type="molecule type" value="Genomic_DNA"/>
</dbReference>
<feature type="transmembrane region" description="Helical" evidence="1">
    <location>
        <begin position="66"/>
        <end position="84"/>
    </location>
</feature>
<reference evidence="2 3" key="1">
    <citation type="submission" date="2020-04" db="EMBL/GenBank/DDBJ databases">
        <title>Advantages and limits of metagenomic assembly and binning of a giant virus.</title>
        <authorList>
            <person name="Schulz F."/>
            <person name="Andreani J."/>
            <person name="Francis R."/>
            <person name="Boudjemaa H."/>
            <person name="Bou Khalil J.Y."/>
            <person name="Lee J."/>
            <person name="La Scola B."/>
            <person name="Woyke T."/>
        </authorList>
    </citation>
    <scope>NUCLEOTIDE SEQUENCE [LARGE SCALE GENOMIC DNA]</scope>
    <source>
        <strain evidence="2 3">FV1/VV64</strain>
    </source>
</reference>
<name>A0A7D3QUX1_9VIRU</name>